<feature type="signal peptide" evidence="1">
    <location>
        <begin position="1"/>
        <end position="24"/>
    </location>
</feature>
<dbReference type="Pfam" id="PF16233">
    <property type="entry name" value="DUF4893"/>
    <property type="match status" value="1"/>
</dbReference>
<comment type="caution">
    <text evidence="2">The sequence shown here is derived from an EMBL/GenBank/DDBJ whole genome shotgun (WGS) entry which is preliminary data.</text>
</comment>
<proteinExistence type="predicted"/>
<dbReference type="EMBL" id="NPEV01000049">
    <property type="protein sequence ID" value="RAI25357.1"/>
    <property type="molecule type" value="Genomic_DNA"/>
</dbReference>
<dbReference type="OrthoDB" id="9153930at2"/>
<accession>A0A327JG29</accession>
<gene>
    <name evidence="2" type="ORF">CH339_18425</name>
</gene>
<reference evidence="2 3" key="1">
    <citation type="submission" date="2017-07" db="EMBL/GenBank/DDBJ databases">
        <title>Draft Genome Sequences of Select Purple Nonsulfur Bacteria.</title>
        <authorList>
            <person name="Lasarre B."/>
            <person name="Mckinlay J.B."/>
        </authorList>
    </citation>
    <scope>NUCLEOTIDE SEQUENCE [LARGE SCALE GENOMIC DNA]</scope>
    <source>
        <strain evidence="2 3">DSM 11290</strain>
    </source>
</reference>
<evidence type="ECO:0008006" key="4">
    <source>
        <dbReference type="Google" id="ProtNLM"/>
    </source>
</evidence>
<name>A0A327JG29_9HYPH</name>
<sequence>MSRVRAAACALVTAMVCALPAAQAADGLVDALTKRDRERLAAFDEARAGAIAEAGKGGSAADVAVLDGILAGGSLPLDDAALTGRWRCRTAKLGGNLPLVVYGWFACRIDAKGDTLTLVKTSGSQRTSGRFYDDGAGRRIYLGAGHYSDEKPKTHGADPDRDEVAVLVRPDADRLRLEFPLPRYESRFDILELNRR</sequence>
<keyword evidence="3" id="KW-1185">Reference proteome</keyword>
<protein>
    <recommendedName>
        <fullName evidence="4">DUF4893 domain-containing protein</fullName>
    </recommendedName>
</protein>
<dbReference type="InterPro" id="IPR032609">
    <property type="entry name" value="DUF4893"/>
</dbReference>
<organism evidence="2 3">
    <name type="scientific">Rhodobium orientis</name>
    <dbReference type="NCBI Taxonomy" id="34017"/>
    <lineage>
        <taxon>Bacteria</taxon>
        <taxon>Pseudomonadati</taxon>
        <taxon>Pseudomonadota</taxon>
        <taxon>Alphaproteobacteria</taxon>
        <taxon>Hyphomicrobiales</taxon>
        <taxon>Rhodobiaceae</taxon>
        <taxon>Rhodobium</taxon>
    </lineage>
</organism>
<dbReference type="RefSeq" id="WP_111435862.1">
    <property type="nucleotide sequence ID" value="NZ_JACIGG010000016.1"/>
</dbReference>
<keyword evidence="1" id="KW-0732">Signal</keyword>
<dbReference type="AlphaFoldDB" id="A0A327JG29"/>
<evidence type="ECO:0000256" key="1">
    <source>
        <dbReference type="SAM" id="SignalP"/>
    </source>
</evidence>
<evidence type="ECO:0000313" key="2">
    <source>
        <dbReference type="EMBL" id="RAI25357.1"/>
    </source>
</evidence>
<evidence type="ECO:0000313" key="3">
    <source>
        <dbReference type="Proteomes" id="UP000249299"/>
    </source>
</evidence>
<dbReference type="Proteomes" id="UP000249299">
    <property type="component" value="Unassembled WGS sequence"/>
</dbReference>
<feature type="chain" id="PRO_5016429595" description="DUF4893 domain-containing protein" evidence="1">
    <location>
        <begin position="25"/>
        <end position="196"/>
    </location>
</feature>